<protein>
    <submittedName>
        <fullName evidence="10">Iron-containing alcohol dehydrogenase</fullName>
    </submittedName>
</protein>
<dbReference type="GO" id="GO:0016614">
    <property type="term" value="F:oxidoreductase activity, acting on CH-OH group of donors"/>
    <property type="evidence" value="ECO:0007669"/>
    <property type="project" value="InterPro"/>
</dbReference>
<dbReference type="PANTHER" id="PTHR43616:SF5">
    <property type="entry name" value="GLYCEROL DEHYDROGENASE 1"/>
    <property type="match status" value="1"/>
</dbReference>
<evidence type="ECO:0000256" key="5">
    <source>
        <dbReference type="ARBA" id="ARBA00023002"/>
    </source>
</evidence>
<dbReference type="AlphaFoldDB" id="A0A7S8EE43"/>
<evidence type="ECO:0000313" key="11">
    <source>
        <dbReference type="Proteomes" id="UP000594468"/>
    </source>
</evidence>
<evidence type="ECO:0000256" key="9">
    <source>
        <dbReference type="ARBA" id="ARBA00023264"/>
    </source>
</evidence>
<keyword evidence="6" id="KW-0520">NAD</keyword>
<keyword evidence="5" id="KW-0560">Oxidoreductase</keyword>
<evidence type="ECO:0000256" key="3">
    <source>
        <dbReference type="ARBA" id="ARBA00022723"/>
    </source>
</evidence>
<evidence type="ECO:0000256" key="6">
    <source>
        <dbReference type="ARBA" id="ARBA00023027"/>
    </source>
</evidence>
<dbReference type="KEGG" id="pmet:G4Y79_11865"/>
<sequence length="347" mass="37827">MATRETIWNLPRIEVTNDLGTLEEHRPAAVLTGNRAWNAVGSLLNLPIVVQAEPRTADQSFLDSLASGLPEHVEVVYGIGGGLAADAAKYVAWKNNKPAVIIPTALSVDGFFTSLVAVRKDGSVYYETTGPAEKVYIDFDVVSSAPEHIRGTGIVEILSMTTGLLDWKYAADRRKNAPNERYQLWAAQVAASIAQQAYKIADSVGQGSPDALRKLLDLICVEVQLTNQLGHNRPQEGSEQFFAYAIEPRTSHGEGVPYSDLVGPGILIAAALHDQNIAPIRDTLLSAGVRLGQLRRDDIVETLQLLPDYVKQHNLPYSIVNDLDINSEEAQQLISRTGLDLTDKQPL</sequence>
<dbReference type="EMBL" id="CP062983">
    <property type="protein sequence ID" value="QPC85028.1"/>
    <property type="molecule type" value="Genomic_DNA"/>
</dbReference>
<organism evidence="10 11">
    <name type="scientific">Phototrophicus methaneseepsis</name>
    <dbReference type="NCBI Taxonomy" id="2710758"/>
    <lineage>
        <taxon>Bacteria</taxon>
        <taxon>Bacillati</taxon>
        <taxon>Chloroflexota</taxon>
        <taxon>Candidatus Thermofontia</taxon>
        <taxon>Phototrophicales</taxon>
        <taxon>Phototrophicaceae</taxon>
        <taxon>Phototrophicus</taxon>
    </lineage>
</organism>
<name>A0A7S8EE43_9CHLR</name>
<evidence type="ECO:0000256" key="1">
    <source>
        <dbReference type="ARBA" id="ARBA00022490"/>
    </source>
</evidence>
<dbReference type="InterPro" id="IPR016205">
    <property type="entry name" value="Glycerol_DH"/>
</dbReference>
<evidence type="ECO:0000256" key="4">
    <source>
        <dbReference type="ARBA" id="ARBA00022857"/>
    </source>
</evidence>
<reference evidence="10 11" key="1">
    <citation type="submission" date="2020-02" db="EMBL/GenBank/DDBJ databases">
        <authorList>
            <person name="Zheng R.K."/>
            <person name="Sun C.M."/>
        </authorList>
    </citation>
    <scope>NUCLEOTIDE SEQUENCE [LARGE SCALE GENOMIC DNA]</scope>
    <source>
        <strain evidence="11">rifampicinis</strain>
    </source>
</reference>
<dbReference type="InterPro" id="IPR032837">
    <property type="entry name" value="G1PDH"/>
</dbReference>
<keyword evidence="1" id="KW-0963">Cytoplasm</keyword>
<evidence type="ECO:0000256" key="7">
    <source>
        <dbReference type="ARBA" id="ARBA00023098"/>
    </source>
</evidence>
<dbReference type="GO" id="GO:0046872">
    <property type="term" value="F:metal ion binding"/>
    <property type="evidence" value="ECO:0007669"/>
    <property type="project" value="UniProtKB-KW"/>
</dbReference>
<keyword evidence="11" id="KW-1185">Reference proteome</keyword>
<evidence type="ECO:0000256" key="2">
    <source>
        <dbReference type="ARBA" id="ARBA00022516"/>
    </source>
</evidence>
<evidence type="ECO:0000256" key="8">
    <source>
        <dbReference type="ARBA" id="ARBA00023209"/>
    </source>
</evidence>
<keyword evidence="7" id="KW-0443">Lipid metabolism</keyword>
<dbReference type="Pfam" id="PF13685">
    <property type="entry name" value="Fe-ADH_2"/>
    <property type="match status" value="1"/>
</dbReference>
<gene>
    <name evidence="10" type="ORF">G4Y79_11865</name>
</gene>
<dbReference type="SUPFAM" id="SSF56796">
    <property type="entry name" value="Dehydroquinate synthase-like"/>
    <property type="match status" value="1"/>
</dbReference>
<dbReference type="Gene3D" id="1.20.1090.10">
    <property type="entry name" value="Dehydroquinate synthase-like - alpha domain"/>
    <property type="match status" value="1"/>
</dbReference>
<proteinExistence type="predicted"/>
<accession>A0A7S8EE43</accession>
<keyword evidence="4" id="KW-0521">NADP</keyword>
<keyword evidence="9" id="KW-1208">Phospholipid metabolism</keyword>
<dbReference type="RefSeq" id="WP_195173091.1">
    <property type="nucleotide sequence ID" value="NZ_CP062983.1"/>
</dbReference>
<dbReference type="GO" id="GO:0008654">
    <property type="term" value="P:phospholipid biosynthetic process"/>
    <property type="evidence" value="ECO:0007669"/>
    <property type="project" value="UniProtKB-KW"/>
</dbReference>
<keyword evidence="2" id="KW-0444">Lipid biosynthesis</keyword>
<dbReference type="Proteomes" id="UP000594468">
    <property type="component" value="Chromosome"/>
</dbReference>
<keyword evidence="8" id="KW-0594">Phospholipid biosynthesis</keyword>
<keyword evidence="3" id="KW-0479">Metal-binding</keyword>
<evidence type="ECO:0000313" key="10">
    <source>
        <dbReference type="EMBL" id="QPC85028.1"/>
    </source>
</evidence>
<dbReference type="Gene3D" id="3.40.50.1970">
    <property type="match status" value="1"/>
</dbReference>
<dbReference type="PANTHER" id="PTHR43616">
    <property type="entry name" value="GLYCEROL DEHYDROGENASE"/>
    <property type="match status" value="1"/>
</dbReference>